<dbReference type="Pfam" id="PF04938">
    <property type="entry name" value="SIP1"/>
    <property type="match status" value="1"/>
</dbReference>
<dbReference type="Gene3D" id="1.20.58.1070">
    <property type="match status" value="1"/>
</dbReference>
<feature type="region of interest" description="Disordered" evidence="2">
    <location>
        <begin position="361"/>
        <end position="392"/>
    </location>
</feature>
<evidence type="ECO:0000313" key="3">
    <source>
        <dbReference type="EMBL" id="KAL1891725.1"/>
    </source>
</evidence>
<comment type="caution">
    <text evidence="3">The sequence shown here is derived from an EMBL/GenBank/DDBJ whole genome shotgun (WGS) entry which is preliminary data.</text>
</comment>
<sequence length="575" mass="62813">MAATPNPTPAVDATYGQRSVFGGEGLPTAPIDEELDCEDEQEALAYLRLVREQASKIPHVMVMPRYGPQALPPGLVEARAEEVAAARRQVTPQKKKRRRRRHWDEQNDGVAKMSYGDEGEANDTSNGNDNSNAAKKRRVSRQQAVNVGLSYDDEGPANGGLNYEEDGEEDEEEDEEGEASDDDTAGDKDDKDYSLEHHDLYESSVGDARGYYHDGAYVAAPAEEEYGFSSAGYTNGHGQNGGGEEGDANVDANANVDPEAESARFSAAYRSRLLLTHFAELRTIVRPSSENYDPNQLADAVAALPPDHDTDVGPLSTKSGVYRRWLHLLRTTDPLPAQIAAMDKVSVLRLLRVLLRGLLAGGSSSSRSSRAGRFEQKLLGGGGHGNNNGNSGIDMTGRTSRWLWSLFARLPDRGELDYREVGYIRDVAKQAVMRLAHLSYDMAGTDIQGGGHGEEEEVDGNEVPVQEDVGEAEKVELPKVDNETAEVNEDTEDVPMDMEPELETGETKAAEQQPAGEDEKLQEAEAVEDEPVQEDEDGEMQQRATLEMVLAVAGEFYGQRDLLAFRTPWPATSSN</sequence>
<feature type="compositionally biased region" description="Acidic residues" evidence="2">
    <location>
        <begin position="525"/>
        <end position="539"/>
    </location>
</feature>
<feature type="region of interest" description="Disordered" evidence="2">
    <location>
        <begin position="446"/>
        <end position="543"/>
    </location>
</feature>
<feature type="compositionally biased region" description="Acidic residues" evidence="2">
    <location>
        <begin position="483"/>
        <end position="504"/>
    </location>
</feature>
<feature type="compositionally biased region" description="Low complexity" evidence="2">
    <location>
        <begin position="361"/>
        <end position="371"/>
    </location>
</feature>
<evidence type="ECO:0000313" key="4">
    <source>
        <dbReference type="Proteomes" id="UP001583186"/>
    </source>
</evidence>
<protein>
    <submittedName>
        <fullName evidence="3">Uncharacterized protein</fullName>
    </submittedName>
</protein>
<dbReference type="EMBL" id="JAWCUI010000050">
    <property type="protein sequence ID" value="KAL1891725.1"/>
    <property type="molecule type" value="Genomic_DNA"/>
</dbReference>
<gene>
    <name evidence="3" type="ORF">Sste5346_007475</name>
</gene>
<evidence type="ECO:0000256" key="2">
    <source>
        <dbReference type="SAM" id="MobiDB-lite"/>
    </source>
</evidence>
<feature type="region of interest" description="Disordered" evidence="2">
    <location>
        <begin position="85"/>
        <end position="194"/>
    </location>
</feature>
<keyword evidence="4" id="KW-1185">Reference proteome</keyword>
<feature type="compositionally biased region" description="Basic and acidic residues" evidence="2">
    <location>
        <begin position="471"/>
        <end position="482"/>
    </location>
</feature>
<reference evidence="3 4" key="1">
    <citation type="journal article" date="2024" name="IMA Fungus">
        <title>IMA Genome - F19 : A genome assembly and annotation guide to empower mycologists, including annotated draft genome sequences of Ceratocystis pirilliformis, Diaporthe australafricana, Fusarium ophioides, Paecilomyces lecythidis, and Sporothrix stenoceras.</title>
        <authorList>
            <person name="Aylward J."/>
            <person name="Wilson A.M."/>
            <person name="Visagie C.M."/>
            <person name="Spraker J."/>
            <person name="Barnes I."/>
            <person name="Buitendag C."/>
            <person name="Ceriani C."/>
            <person name="Del Mar Angel L."/>
            <person name="du Plessis D."/>
            <person name="Fuchs T."/>
            <person name="Gasser K."/>
            <person name="Kramer D."/>
            <person name="Li W."/>
            <person name="Munsamy K."/>
            <person name="Piso A."/>
            <person name="Price J.L."/>
            <person name="Sonnekus B."/>
            <person name="Thomas C."/>
            <person name="van der Nest A."/>
            <person name="van Dijk A."/>
            <person name="van Heerden A."/>
            <person name="van Vuuren N."/>
            <person name="Yilmaz N."/>
            <person name="Duong T.A."/>
            <person name="van der Merwe N.A."/>
            <person name="Wingfield M.J."/>
            <person name="Wingfield B.D."/>
        </authorList>
    </citation>
    <scope>NUCLEOTIDE SEQUENCE [LARGE SCALE GENOMIC DNA]</scope>
    <source>
        <strain evidence="3 4">CMW 5346</strain>
    </source>
</reference>
<dbReference type="PANTHER" id="PTHR12794">
    <property type="entry name" value="GEMIN2"/>
    <property type="match status" value="1"/>
</dbReference>
<name>A0ABR3YUL5_9PEZI</name>
<feature type="compositionally biased region" description="Acidic residues" evidence="2">
    <location>
        <begin position="163"/>
        <end position="184"/>
    </location>
</feature>
<dbReference type="Proteomes" id="UP001583186">
    <property type="component" value="Unassembled WGS sequence"/>
</dbReference>
<feature type="region of interest" description="Disordered" evidence="2">
    <location>
        <begin position="1"/>
        <end position="27"/>
    </location>
</feature>
<organism evidence="3 4">
    <name type="scientific">Sporothrix stenoceras</name>
    <dbReference type="NCBI Taxonomy" id="5173"/>
    <lineage>
        <taxon>Eukaryota</taxon>
        <taxon>Fungi</taxon>
        <taxon>Dikarya</taxon>
        <taxon>Ascomycota</taxon>
        <taxon>Pezizomycotina</taxon>
        <taxon>Sordariomycetes</taxon>
        <taxon>Sordariomycetidae</taxon>
        <taxon>Ophiostomatales</taxon>
        <taxon>Ophiostomataceae</taxon>
        <taxon>Sporothrix</taxon>
    </lineage>
</organism>
<feature type="compositionally biased region" description="Polar residues" evidence="2">
    <location>
        <begin position="122"/>
        <end position="133"/>
    </location>
</feature>
<proteinExistence type="inferred from homology"/>
<feature type="compositionally biased region" description="Basic and acidic residues" evidence="2">
    <location>
        <begin position="185"/>
        <end position="194"/>
    </location>
</feature>
<dbReference type="InterPro" id="IPR035426">
    <property type="entry name" value="Gemin2/Brr1"/>
</dbReference>
<comment type="similarity">
    <text evidence="1">Belongs to the gemin-2 family.</text>
</comment>
<evidence type="ECO:0000256" key="1">
    <source>
        <dbReference type="ARBA" id="ARBA00025758"/>
    </source>
</evidence>
<dbReference type="PANTHER" id="PTHR12794:SF0">
    <property type="entry name" value="GEM-ASSOCIATED PROTEIN 2"/>
    <property type="match status" value="1"/>
</dbReference>
<accession>A0ABR3YUL5</accession>